<accession>A0ABY3SF66</accession>
<evidence type="ECO:0000313" key="2">
    <source>
        <dbReference type="EMBL" id="UJF32447.1"/>
    </source>
</evidence>
<proteinExistence type="predicted"/>
<keyword evidence="3" id="KW-1185">Reference proteome</keyword>
<evidence type="ECO:0000256" key="1">
    <source>
        <dbReference type="SAM" id="Phobius"/>
    </source>
</evidence>
<dbReference type="Proteomes" id="UP001649230">
    <property type="component" value="Chromosome"/>
</dbReference>
<dbReference type="RefSeq" id="WP_235118793.1">
    <property type="nucleotide sequence ID" value="NZ_CP090978.1"/>
</dbReference>
<dbReference type="EMBL" id="CP090978">
    <property type="protein sequence ID" value="UJF32447.1"/>
    <property type="molecule type" value="Genomic_DNA"/>
</dbReference>
<feature type="transmembrane region" description="Helical" evidence="1">
    <location>
        <begin position="65"/>
        <end position="84"/>
    </location>
</feature>
<evidence type="ECO:0000313" key="3">
    <source>
        <dbReference type="Proteomes" id="UP001649230"/>
    </source>
</evidence>
<name>A0ABY3SF66_9BACL</name>
<keyword evidence="1" id="KW-0812">Transmembrane</keyword>
<organism evidence="2 3">
    <name type="scientific">Paenibacillus hexagrammi</name>
    <dbReference type="NCBI Taxonomy" id="2908839"/>
    <lineage>
        <taxon>Bacteria</taxon>
        <taxon>Bacillati</taxon>
        <taxon>Bacillota</taxon>
        <taxon>Bacilli</taxon>
        <taxon>Bacillales</taxon>
        <taxon>Paenibacillaceae</taxon>
        <taxon>Paenibacillus</taxon>
    </lineage>
</organism>
<keyword evidence="1" id="KW-1133">Transmembrane helix</keyword>
<sequence>MNRKQEDNEQFTSYLNNLLDEMPLESTSDGFTDRVMRQVLEESVSAPSASTPRPKAASSRRKSQLLHGLIASAATILFIQSGLIHKLVTIDSGINQLSSYIADLTHYLPS</sequence>
<protein>
    <submittedName>
        <fullName evidence="2">Uncharacterized protein</fullName>
    </submittedName>
</protein>
<gene>
    <name evidence="2" type="ORF">L0M14_22645</name>
</gene>
<keyword evidence="1" id="KW-0472">Membrane</keyword>
<reference evidence="2 3" key="1">
    <citation type="journal article" date="2024" name="Int. J. Syst. Evol. Microbiol.">
        <title>Paenibacillus hexagrammi sp. nov., a novel bacterium isolated from the gut content of Hexagrammos agrammus.</title>
        <authorList>
            <person name="Jung H.K."/>
            <person name="Kim D.G."/>
            <person name="Zin H."/>
            <person name="Park J."/>
            <person name="Jung H."/>
            <person name="Kim Y.O."/>
            <person name="Kong H.J."/>
            <person name="Kim J.W."/>
            <person name="Kim Y.S."/>
        </authorList>
    </citation>
    <scope>NUCLEOTIDE SEQUENCE [LARGE SCALE GENOMIC DNA]</scope>
    <source>
        <strain evidence="2 3">YPD9-1</strain>
    </source>
</reference>